<name>A0A4Y7LCP3_PAPSO</name>
<dbReference type="AlphaFoldDB" id="A0A4Y7LCP3"/>
<evidence type="ECO:0000256" key="1">
    <source>
        <dbReference type="SAM" id="MobiDB-lite"/>
    </source>
</evidence>
<proteinExistence type="predicted"/>
<organism evidence="2 3">
    <name type="scientific">Papaver somniferum</name>
    <name type="common">Opium poppy</name>
    <dbReference type="NCBI Taxonomy" id="3469"/>
    <lineage>
        <taxon>Eukaryota</taxon>
        <taxon>Viridiplantae</taxon>
        <taxon>Streptophyta</taxon>
        <taxon>Embryophyta</taxon>
        <taxon>Tracheophyta</taxon>
        <taxon>Spermatophyta</taxon>
        <taxon>Magnoliopsida</taxon>
        <taxon>Ranunculales</taxon>
        <taxon>Papaveraceae</taxon>
        <taxon>Papaveroideae</taxon>
        <taxon>Papaver</taxon>
    </lineage>
</organism>
<dbReference type="EMBL" id="CM010725">
    <property type="protein sequence ID" value="RZC82308.1"/>
    <property type="molecule type" value="Genomic_DNA"/>
</dbReference>
<dbReference type="Proteomes" id="UP000316621">
    <property type="component" value="Chromosome 11"/>
</dbReference>
<gene>
    <name evidence="2" type="ORF">C5167_045099</name>
</gene>
<keyword evidence="3" id="KW-1185">Reference proteome</keyword>
<evidence type="ECO:0000313" key="3">
    <source>
        <dbReference type="Proteomes" id="UP000316621"/>
    </source>
</evidence>
<dbReference type="Gramene" id="RZC82308">
    <property type="protein sequence ID" value="RZC82308"/>
    <property type="gene ID" value="C5167_045099"/>
</dbReference>
<reference evidence="2 3" key="1">
    <citation type="journal article" date="2018" name="Science">
        <title>The opium poppy genome and morphinan production.</title>
        <authorList>
            <person name="Guo L."/>
            <person name="Winzer T."/>
            <person name="Yang X."/>
            <person name="Li Y."/>
            <person name="Ning Z."/>
            <person name="He Z."/>
            <person name="Teodor R."/>
            <person name="Lu Y."/>
            <person name="Bowser T.A."/>
            <person name="Graham I.A."/>
            <person name="Ye K."/>
        </authorList>
    </citation>
    <scope>NUCLEOTIDE SEQUENCE [LARGE SCALE GENOMIC DNA]</scope>
    <source>
        <strain evidence="3">cv. HN1</strain>
        <tissue evidence="2">Leaves</tissue>
    </source>
</reference>
<sequence length="214" mass="23813">MSTSPSTMVTSSSLETNSVNEGVLDRTGSGAKLLSKIINAARLSCDDPSQSRVFDALAKLLCESSPDKATRSEIFSQLDPSINLAFERLVCFSETSNTIRALSQQVTKLKGDLLAESVASEYLRFKNQELRASDESHQLIIKKLKSDLSKAQKKRGELSVKLSSTQEKARRRCSYLEKLMEVDVGNTKKSVARDIFIKYKSLTDKVFRAYSIPF</sequence>
<accession>A0A4Y7LCP3</accession>
<protein>
    <submittedName>
        <fullName evidence="2">Uncharacterized protein</fullName>
    </submittedName>
</protein>
<evidence type="ECO:0000313" key="2">
    <source>
        <dbReference type="EMBL" id="RZC82308.1"/>
    </source>
</evidence>
<feature type="compositionally biased region" description="Low complexity" evidence="1">
    <location>
        <begin position="1"/>
        <end position="13"/>
    </location>
</feature>
<feature type="region of interest" description="Disordered" evidence="1">
    <location>
        <begin position="1"/>
        <end position="21"/>
    </location>
</feature>